<dbReference type="GO" id="GO:0046654">
    <property type="term" value="P:tetrahydrofolate biosynthetic process"/>
    <property type="evidence" value="ECO:0007669"/>
    <property type="project" value="UniProtKB-UniPathway"/>
</dbReference>
<dbReference type="PROSITE" id="PS00075">
    <property type="entry name" value="DHFR_1"/>
    <property type="match status" value="1"/>
</dbReference>
<dbReference type="Gene3D" id="3.40.430.10">
    <property type="entry name" value="Dihydrofolate Reductase, subunit A"/>
    <property type="match status" value="1"/>
</dbReference>
<dbReference type="InterPro" id="IPR017925">
    <property type="entry name" value="DHFR_CS"/>
</dbReference>
<dbReference type="CDD" id="cd00209">
    <property type="entry name" value="DHFR"/>
    <property type="match status" value="1"/>
</dbReference>
<reference evidence="11 12" key="1">
    <citation type="submission" date="2018-08" db="EMBL/GenBank/DDBJ databases">
        <title>Henriciella mobilis sp. nov., isolated from seawater.</title>
        <authorList>
            <person name="Cheng H."/>
            <person name="Wu Y.-H."/>
            <person name="Xu X.-W."/>
            <person name="Guo L.-L."/>
        </authorList>
    </citation>
    <scope>NUCLEOTIDE SEQUENCE [LARGE SCALE GENOMIC DNA]</scope>
    <source>
        <strain evidence="11 12">CCUG66934</strain>
    </source>
</reference>
<evidence type="ECO:0000313" key="12">
    <source>
        <dbReference type="Proteomes" id="UP000265431"/>
    </source>
</evidence>
<name>A0A399QT72_9PROT</name>
<dbReference type="FunFam" id="3.40.430.10:FF:000001">
    <property type="entry name" value="Dihydrofolate reductase"/>
    <property type="match status" value="1"/>
</dbReference>
<dbReference type="AlphaFoldDB" id="A0A399QT72"/>
<protein>
    <recommendedName>
        <fullName evidence="3 8">Dihydrofolate reductase</fullName>
        <ecNumber evidence="3 8">1.5.1.3</ecNumber>
    </recommendedName>
</protein>
<keyword evidence="4 8" id="KW-0554">One-carbon metabolism</keyword>
<dbReference type="GO" id="GO:0004146">
    <property type="term" value="F:dihydrofolate reductase activity"/>
    <property type="evidence" value="ECO:0007669"/>
    <property type="project" value="UniProtKB-EC"/>
</dbReference>
<keyword evidence="5 8" id="KW-0521">NADP</keyword>
<keyword evidence="12" id="KW-1185">Reference proteome</keyword>
<comment type="caution">
    <text evidence="11">The sequence shown here is derived from an EMBL/GenBank/DDBJ whole genome shotgun (WGS) entry which is preliminary data.</text>
</comment>
<evidence type="ECO:0000256" key="5">
    <source>
        <dbReference type="ARBA" id="ARBA00022857"/>
    </source>
</evidence>
<dbReference type="GO" id="GO:0006730">
    <property type="term" value="P:one-carbon metabolic process"/>
    <property type="evidence" value="ECO:0007669"/>
    <property type="project" value="UniProtKB-KW"/>
</dbReference>
<dbReference type="InterPro" id="IPR024072">
    <property type="entry name" value="DHFR-like_dom_sf"/>
</dbReference>
<dbReference type="InterPro" id="IPR012259">
    <property type="entry name" value="DHFR"/>
</dbReference>
<dbReference type="GO" id="GO:0046655">
    <property type="term" value="P:folic acid metabolic process"/>
    <property type="evidence" value="ECO:0007669"/>
    <property type="project" value="TreeGrafter"/>
</dbReference>
<dbReference type="GO" id="GO:0046452">
    <property type="term" value="P:dihydrofolate metabolic process"/>
    <property type="evidence" value="ECO:0007669"/>
    <property type="project" value="TreeGrafter"/>
</dbReference>
<evidence type="ECO:0000256" key="2">
    <source>
        <dbReference type="ARBA" id="ARBA00009539"/>
    </source>
</evidence>
<feature type="domain" description="DHFR" evidence="10">
    <location>
        <begin position="6"/>
        <end position="171"/>
    </location>
</feature>
<evidence type="ECO:0000256" key="3">
    <source>
        <dbReference type="ARBA" id="ARBA00012856"/>
    </source>
</evidence>
<organism evidence="11 12">
    <name type="scientific">Henriciella barbarensis</name>
    <dbReference type="NCBI Taxonomy" id="86342"/>
    <lineage>
        <taxon>Bacteria</taxon>
        <taxon>Pseudomonadati</taxon>
        <taxon>Pseudomonadota</taxon>
        <taxon>Alphaproteobacteria</taxon>
        <taxon>Hyphomonadales</taxon>
        <taxon>Hyphomonadaceae</taxon>
        <taxon>Henriciella</taxon>
    </lineage>
</organism>
<evidence type="ECO:0000256" key="7">
    <source>
        <dbReference type="ARBA" id="ARBA00025067"/>
    </source>
</evidence>
<dbReference type="GO" id="GO:0005829">
    <property type="term" value="C:cytosol"/>
    <property type="evidence" value="ECO:0007669"/>
    <property type="project" value="TreeGrafter"/>
</dbReference>
<evidence type="ECO:0000256" key="8">
    <source>
        <dbReference type="PIRNR" id="PIRNR000194"/>
    </source>
</evidence>
<sequence length="181" mass="20230">MSQNVKLALIVARDRNGAIGKDGTLPWSLPDDLKLFKQITLGKPIIMGRKTWESLPRKPLPGRQNIVLTRHWSYAACGARVYSNMNAAIAAARAMAQKADMDEIFVIGGQSLFERAMPLADRLYITDVDADVDGDVFFSSGDFDRFKEVSSASYPADDRNEYAFTHRVYERVADEVLRPGE</sequence>
<dbReference type="PANTHER" id="PTHR48069:SF3">
    <property type="entry name" value="DIHYDROFOLATE REDUCTASE"/>
    <property type="match status" value="1"/>
</dbReference>
<evidence type="ECO:0000256" key="4">
    <source>
        <dbReference type="ARBA" id="ARBA00022563"/>
    </source>
</evidence>
<accession>A0A399QT72</accession>
<dbReference type="OrthoDB" id="9804315at2"/>
<dbReference type="PANTHER" id="PTHR48069">
    <property type="entry name" value="DIHYDROFOLATE REDUCTASE"/>
    <property type="match status" value="1"/>
</dbReference>
<evidence type="ECO:0000256" key="9">
    <source>
        <dbReference type="RuleBase" id="RU004474"/>
    </source>
</evidence>
<gene>
    <name evidence="11" type="ORF">D1224_13325</name>
</gene>
<dbReference type="EC" id="1.5.1.3" evidence="3 8"/>
<dbReference type="PRINTS" id="PR00070">
    <property type="entry name" value="DHFR"/>
</dbReference>
<dbReference type="EMBL" id="QWGB01000009">
    <property type="protein sequence ID" value="RIJ21444.1"/>
    <property type="molecule type" value="Genomic_DNA"/>
</dbReference>
<comment type="catalytic activity">
    <reaction evidence="8">
        <text>(6S)-5,6,7,8-tetrahydrofolate + NADP(+) = 7,8-dihydrofolate + NADPH + H(+)</text>
        <dbReference type="Rhea" id="RHEA:15009"/>
        <dbReference type="ChEBI" id="CHEBI:15378"/>
        <dbReference type="ChEBI" id="CHEBI:57451"/>
        <dbReference type="ChEBI" id="CHEBI:57453"/>
        <dbReference type="ChEBI" id="CHEBI:57783"/>
        <dbReference type="ChEBI" id="CHEBI:58349"/>
        <dbReference type="EC" id="1.5.1.3"/>
    </reaction>
</comment>
<dbReference type="InterPro" id="IPR001796">
    <property type="entry name" value="DHFR_dom"/>
</dbReference>
<dbReference type="Proteomes" id="UP000265431">
    <property type="component" value="Unassembled WGS sequence"/>
</dbReference>
<dbReference type="PROSITE" id="PS51330">
    <property type="entry name" value="DHFR_2"/>
    <property type="match status" value="1"/>
</dbReference>
<evidence type="ECO:0000259" key="10">
    <source>
        <dbReference type="PROSITE" id="PS51330"/>
    </source>
</evidence>
<comment type="pathway">
    <text evidence="1 8">Cofactor biosynthesis; tetrahydrofolate biosynthesis; 5,6,7,8-tetrahydrofolate from 7,8-dihydrofolate: step 1/1.</text>
</comment>
<evidence type="ECO:0000256" key="6">
    <source>
        <dbReference type="ARBA" id="ARBA00023002"/>
    </source>
</evidence>
<comment type="function">
    <text evidence="7 8">Key enzyme in folate metabolism. Catalyzes an essential reaction for de novo glycine and purine synthesis, and for DNA precursor synthesis.</text>
</comment>
<dbReference type="SUPFAM" id="SSF53597">
    <property type="entry name" value="Dihydrofolate reductase-like"/>
    <property type="match status" value="1"/>
</dbReference>
<comment type="similarity">
    <text evidence="2 8 9">Belongs to the dihydrofolate reductase family.</text>
</comment>
<dbReference type="Pfam" id="PF00186">
    <property type="entry name" value="DHFR_1"/>
    <property type="match status" value="1"/>
</dbReference>
<dbReference type="UniPathway" id="UPA00077">
    <property type="reaction ID" value="UER00158"/>
</dbReference>
<dbReference type="PIRSF" id="PIRSF000194">
    <property type="entry name" value="DHFR"/>
    <property type="match status" value="1"/>
</dbReference>
<evidence type="ECO:0000256" key="1">
    <source>
        <dbReference type="ARBA" id="ARBA00004903"/>
    </source>
</evidence>
<dbReference type="GO" id="GO:0070401">
    <property type="term" value="F:NADP+ binding"/>
    <property type="evidence" value="ECO:0007669"/>
    <property type="project" value="UniProtKB-ARBA"/>
</dbReference>
<keyword evidence="6 8" id="KW-0560">Oxidoreductase</keyword>
<proteinExistence type="inferred from homology"/>
<evidence type="ECO:0000313" key="11">
    <source>
        <dbReference type="EMBL" id="RIJ21444.1"/>
    </source>
</evidence>